<gene>
    <name evidence="6" type="ORF">JMUB590_0272</name>
</gene>
<keyword evidence="7" id="KW-1185">Reference proteome</keyword>
<evidence type="ECO:0000256" key="4">
    <source>
        <dbReference type="ARBA" id="ARBA00093777"/>
    </source>
</evidence>
<protein>
    <recommendedName>
        <fullName evidence="5">Immunodominant staphylococcal antigen B</fullName>
    </recommendedName>
</protein>
<evidence type="ECO:0000313" key="6">
    <source>
        <dbReference type="EMBL" id="BBD91382.1"/>
    </source>
</evidence>
<proteinExistence type="inferred from homology"/>
<name>A0ABM7FU07_9STAP</name>
<evidence type="ECO:0000313" key="7">
    <source>
        <dbReference type="Proteomes" id="UP000274772"/>
    </source>
</evidence>
<reference evidence="6 7" key="1">
    <citation type="submission" date="2018-05" db="EMBL/GenBank/DDBJ databases">
        <title>Complete genome sequencing of three human clinical isolates of Staphylococcus caprae reveals virulence factors similar to those of S. epidermidis and S. capitis.</title>
        <authorList>
            <person name="Watanabe S."/>
            <person name="Cui L."/>
        </authorList>
    </citation>
    <scope>NUCLEOTIDE SEQUENCE [LARGE SCALE GENOMIC DNA]</scope>
    <source>
        <strain evidence="6 7">JMUB590</strain>
    </source>
</reference>
<keyword evidence="3" id="KW-0732">Signal</keyword>
<evidence type="ECO:0000256" key="3">
    <source>
        <dbReference type="ARBA" id="ARBA00022729"/>
    </source>
</evidence>
<dbReference type="Proteomes" id="UP000274772">
    <property type="component" value="Chromosome"/>
</dbReference>
<comment type="subcellular location">
    <subcellularLocation>
        <location evidence="1">Secreted</location>
    </subcellularLocation>
</comment>
<accession>A0ABM7FU07</accession>
<evidence type="ECO:0000256" key="2">
    <source>
        <dbReference type="ARBA" id="ARBA00022525"/>
    </source>
</evidence>
<sequence length="174" mass="19053">MNRTTKVIVSSILAAGTVFGIGVSAEMPQVKEAHAAVTPYYTYQGYAGNNASFVLNQQFITSLKYDNFTMNGIKIPYTTGKTSVNKYKGTVKKYDQSFSGVNTKKTRAGKVDFNVSSYVSVKQLKQAYGKSLRKLPSANNGTKMYAYSPNNKHYGIAFTTKNNKVTHITIGTLG</sequence>
<organism evidence="6 7">
    <name type="scientific">Staphylococcus caprae</name>
    <dbReference type="NCBI Taxonomy" id="29380"/>
    <lineage>
        <taxon>Bacteria</taxon>
        <taxon>Bacillati</taxon>
        <taxon>Bacillota</taxon>
        <taxon>Bacilli</taxon>
        <taxon>Bacillales</taxon>
        <taxon>Staphylococcaceae</taxon>
        <taxon>Staphylococcus</taxon>
    </lineage>
</organism>
<dbReference type="InterPro" id="IPR058086">
    <property type="entry name" value="IsaB"/>
</dbReference>
<dbReference type="NCBIfam" id="NF047686">
    <property type="entry name" value="IsaB_fam"/>
    <property type="match status" value="1"/>
</dbReference>
<dbReference type="GeneID" id="58050049"/>
<dbReference type="EMBL" id="AP018586">
    <property type="protein sequence ID" value="BBD91382.1"/>
    <property type="molecule type" value="Genomic_DNA"/>
</dbReference>
<evidence type="ECO:0000256" key="1">
    <source>
        <dbReference type="ARBA" id="ARBA00004613"/>
    </source>
</evidence>
<comment type="similarity">
    <text evidence="4">Belongs to the IsaB family.</text>
</comment>
<dbReference type="RefSeq" id="WP_002444623.1">
    <property type="nucleotide sequence ID" value="NZ_AP018585.1"/>
</dbReference>
<evidence type="ECO:0000256" key="5">
    <source>
        <dbReference type="ARBA" id="ARBA00093792"/>
    </source>
</evidence>
<keyword evidence="2" id="KW-0964">Secreted</keyword>